<dbReference type="STRING" id="158787.BSCA_0732"/>
<accession>A0A087DGN0</accession>
<organism evidence="1 2">
    <name type="scientific">Bifidobacterium scardovii</name>
    <dbReference type="NCBI Taxonomy" id="158787"/>
    <lineage>
        <taxon>Bacteria</taxon>
        <taxon>Bacillati</taxon>
        <taxon>Actinomycetota</taxon>
        <taxon>Actinomycetes</taxon>
        <taxon>Bifidobacteriales</taxon>
        <taxon>Bifidobacteriaceae</taxon>
        <taxon>Bifidobacterium</taxon>
    </lineage>
</organism>
<dbReference type="GeneID" id="85167125"/>
<dbReference type="InterPro" id="IPR058009">
    <property type="entry name" value="TTP_Phage_16"/>
</dbReference>
<dbReference type="Proteomes" id="UP000029033">
    <property type="component" value="Unassembled WGS sequence"/>
</dbReference>
<evidence type="ECO:0000313" key="1">
    <source>
        <dbReference type="EMBL" id="KFI94680.1"/>
    </source>
</evidence>
<gene>
    <name evidence="1" type="ORF">BSCA_0732</name>
</gene>
<dbReference type="EMBL" id="JGZO01000006">
    <property type="protein sequence ID" value="KFI94680.1"/>
    <property type="molecule type" value="Genomic_DNA"/>
</dbReference>
<proteinExistence type="predicted"/>
<keyword evidence="2" id="KW-1185">Reference proteome</keyword>
<comment type="caution">
    <text evidence="1">The sequence shown here is derived from an EMBL/GenBank/DDBJ whole genome shotgun (WGS) entry which is preliminary data.</text>
</comment>
<evidence type="ECO:0000313" key="2">
    <source>
        <dbReference type="Proteomes" id="UP000029033"/>
    </source>
</evidence>
<name>A0A087DGN0_9BIFI</name>
<sequence length="176" mass="18963">MPNNVNAHLEDGRVKTVAVKSIADVKAPTLAELTADGAVDLSYWLTSDGWKLTHSQDMIDDDREGAAAVGQIPGQEKYTDGTMQVLDNVNVMNGNTPESNDAVEQLVQGSKWYIVRRRGADTDSAWKEGEKVSVFPVTIGIRTPVAHAANQRQLSTISFSADPASRDETAVIAPKA</sequence>
<protein>
    <submittedName>
        <fullName evidence="1">Gp28</fullName>
    </submittedName>
</protein>
<dbReference type="eggNOG" id="ENOG5033FDY">
    <property type="taxonomic scope" value="Bacteria"/>
</dbReference>
<dbReference type="RefSeq" id="WP_033519156.1">
    <property type="nucleotide sequence ID" value="NZ_CAUPKV010000022.1"/>
</dbReference>
<dbReference type="Pfam" id="PF25595">
    <property type="entry name" value="Phage_TTP_16"/>
    <property type="match status" value="1"/>
</dbReference>
<reference evidence="1 2" key="1">
    <citation type="submission" date="2014-03" db="EMBL/GenBank/DDBJ databases">
        <title>Genomics of Bifidobacteria.</title>
        <authorList>
            <person name="Ventura M."/>
            <person name="Milani C."/>
            <person name="Lugli G.A."/>
        </authorList>
    </citation>
    <scope>NUCLEOTIDE SEQUENCE [LARGE SCALE GENOMIC DNA]</scope>
    <source>
        <strain evidence="1 2">LMG 21589</strain>
    </source>
</reference>
<dbReference type="AlphaFoldDB" id="A0A087DGN0"/>